<comment type="caution">
    <text evidence="2">The sequence shown here is derived from an EMBL/GenBank/DDBJ whole genome shotgun (WGS) entry which is preliminary data.</text>
</comment>
<organism evidence="2 3">
    <name type="scientific">Cupriavidus pauculus</name>
    <dbReference type="NCBI Taxonomy" id="82633"/>
    <lineage>
        <taxon>Bacteria</taxon>
        <taxon>Pseudomonadati</taxon>
        <taxon>Pseudomonadota</taxon>
        <taxon>Betaproteobacteria</taxon>
        <taxon>Burkholderiales</taxon>
        <taxon>Burkholderiaceae</taxon>
        <taxon>Cupriavidus</taxon>
    </lineage>
</organism>
<feature type="transmembrane region" description="Helical" evidence="1">
    <location>
        <begin position="53"/>
        <end position="73"/>
    </location>
</feature>
<proteinExistence type="predicted"/>
<keyword evidence="1" id="KW-1133">Transmembrane helix</keyword>
<feature type="transmembrane region" description="Helical" evidence="1">
    <location>
        <begin position="93"/>
        <end position="112"/>
    </location>
</feature>
<dbReference type="Proteomes" id="UP000234341">
    <property type="component" value="Unassembled WGS sequence"/>
</dbReference>
<dbReference type="InterPro" id="IPR007436">
    <property type="entry name" value="DUF485"/>
</dbReference>
<dbReference type="RefSeq" id="WP_101683876.1">
    <property type="nucleotide sequence ID" value="NZ_PJRP01000013.1"/>
</dbReference>
<accession>A0A2N5C7B4</accession>
<protein>
    <submittedName>
        <fullName evidence="2">DUF485 domain-containing protein</fullName>
    </submittedName>
</protein>
<reference evidence="2 3" key="1">
    <citation type="submission" date="2017-12" db="EMBL/GenBank/DDBJ databases">
        <title>Genome sequence of the active heterotrophic nitrifier-denitrifier, Cupriavidus pauculus UM1.</title>
        <authorList>
            <person name="Putonti C."/>
            <person name="Castignetti D."/>
        </authorList>
    </citation>
    <scope>NUCLEOTIDE SEQUENCE [LARGE SCALE GENOMIC DNA]</scope>
    <source>
        <strain evidence="2 3">UM1</strain>
    </source>
</reference>
<dbReference type="OrthoDB" id="5297034at2"/>
<dbReference type="PANTHER" id="PTHR38598">
    <property type="entry name" value="INNER MEMBRANE PROTEIN YJCH"/>
    <property type="match status" value="1"/>
</dbReference>
<dbReference type="EMBL" id="PJRP01000013">
    <property type="protein sequence ID" value="PLP98115.1"/>
    <property type="molecule type" value="Genomic_DNA"/>
</dbReference>
<evidence type="ECO:0000313" key="3">
    <source>
        <dbReference type="Proteomes" id="UP000234341"/>
    </source>
</evidence>
<dbReference type="GO" id="GO:0005886">
    <property type="term" value="C:plasma membrane"/>
    <property type="evidence" value="ECO:0007669"/>
    <property type="project" value="TreeGrafter"/>
</dbReference>
<evidence type="ECO:0000256" key="1">
    <source>
        <dbReference type="SAM" id="Phobius"/>
    </source>
</evidence>
<keyword evidence="1" id="KW-0472">Membrane</keyword>
<evidence type="ECO:0000313" key="2">
    <source>
        <dbReference type="EMBL" id="PLP98115.1"/>
    </source>
</evidence>
<dbReference type="InterPro" id="IPR052959">
    <property type="entry name" value="Inner_membrane_assoc"/>
</dbReference>
<gene>
    <name evidence="2" type="ORF">CYJ10_23625</name>
</gene>
<keyword evidence="1" id="KW-0812">Transmembrane</keyword>
<dbReference type="Pfam" id="PF04341">
    <property type="entry name" value="DUF485"/>
    <property type="match status" value="1"/>
</dbReference>
<dbReference type="PANTHER" id="PTHR38598:SF1">
    <property type="entry name" value="INNER MEMBRANE PROTEIN YJCH"/>
    <property type="match status" value="1"/>
</dbReference>
<dbReference type="AlphaFoldDB" id="A0A2N5C7B4"/>
<sequence>MPQAAPQVAPPLSPQPASYDAHEDPYAFDAPLAPHPMLGRQDFERLHSARRRFSWSLTAAMLLVYFGFILTLAFRPDLLAMRLVPDKPMSVGIPIGFGMFAFTFALVAIYVYRTNTVYDRMIADIRDGETS</sequence>
<name>A0A2N5C7B4_9BURK</name>